<dbReference type="STRING" id="479433.Caci_3012"/>
<dbReference type="EMBL" id="CP001700">
    <property type="protein sequence ID" value="ACU71921.1"/>
    <property type="molecule type" value="Genomic_DNA"/>
</dbReference>
<reference evidence="1 2" key="1">
    <citation type="journal article" date="2009" name="Stand. Genomic Sci.">
        <title>Complete genome sequence of Catenulispora acidiphila type strain (ID 139908).</title>
        <authorList>
            <person name="Copeland A."/>
            <person name="Lapidus A."/>
            <person name="Glavina Del Rio T."/>
            <person name="Nolan M."/>
            <person name="Lucas S."/>
            <person name="Chen F."/>
            <person name="Tice H."/>
            <person name="Cheng J.F."/>
            <person name="Bruce D."/>
            <person name="Goodwin L."/>
            <person name="Pitluck S."/>
            <person name="Mikhailova N."/>
            <person name="Pati A."/>
            <person name="Ivanova N."/>
            <person name="Mavromatis K."/>
            <person name="Chen A."/>
            <person name="Palaniappan K."/>
            <person name="Chain P."/>
            <person name="Land M."/>
            <person name="Hauser L."/>
            <person name="Chang Y.J."/>
            <person name="Jeffries C.D."/>
            <person name="Chertkov O."/>
            <person name="Brettin T."/>
            <person name="Detter J.C."/>
            <person name="Han C."/>
            <person name="Ali Z."/>
            <person name="Tindall B.J."/>
            <person name="Goker M."/>
            <person name="Bristow J."/>
            <person name="Eisen J.A."/>
            <person name="Markowitz V."/>
            <person name="Hugenholtz P."/>
            <person name="Kyrpides N.C."/>
            <person name="Klenk H.P."/>
        </authorList>
    </citation>
    <scope>NUCLEOTIDE SEQUENCE [LARGE SCALE GENOMIC DNA]</scope>
    <source>
        <strain evidence="2">DSM 44928 / JCM 14897 / NBRC 102108 / NRRL B-24433 / ID139908</strain>
    </source>
</reference>
<evidence type="ECO:0000313" key="1">
    <source>
        <dbReference type="EMBL" id="ACU71921.1"/>
    </source>
</evidence>
<evidence type="ECO:0000313" key="2">
    <source>
        <dbReference type="Proteomes" id="UP000000851"/>
    </source>
</evidence>
<sequence>MIEDRPRWASLTAEQREIATTLYLRAQELIDSGMSIAEAMETAAIHAGHVDPLLSNVTTTEGA</sequence>
<organism evidence="1 2">
    <name type="scientific">Catenulispora acidiphila (strain DSM 44928 / JCM 14897 / NBRC 102108 / NRRL B-24433 / ID139908)</name>
    <dbReference type="NCBI Taxonomy" id="479433"/>
    <lineage>
        <taxon>Bacteria</taxon>
        <taxon>Bacillati</taxon>
        <taxon>Actinomycetota</taxon>
        <taxon>Actinomycetes</taxon>
        <taxon>Catenulisporales</taxon>
        <taxon>Catenulisporaceae</taxon>
        <taxon>Catenulispora</taxon>
    </lineage>
</organism>
<dbReference type="AlphaFoldDB" id="C7Q4F2"/>
<dbReference type="InParanoid" id="C7Q4F2"/>
<dbReference type="KEGG" id="cai:Caci_3012"/>
<accession>C7Q4F2</accession>
<name>C7Q4F2_CATAD</name>
<dbReference type="HOGENOM" id="CLU_2877528_0_0_11"/>
<keyword evidence="2" id="KW-1185">Reference proteome</keyword>
<dbReference type="Proteomes" id="UP000000851">
    <property type="component" value="Chromosome"/>
</dbReference>
<gene>
    <name evidence="1" type="ordered locus">Caci_3012</name>
</gene>
<proteinExistence type="predicted"/>
<protein>
    <submittedName>
        <fullName evidence="1">Uncharacterized protein</fullName>
    </submittedName>
</protein>
<dbReference type="RefSeq" id="WP_012787214.1">
    <property type="nucleotide sequence ID" value="NC_013131.1"/>
</dbReference>